<evidence type="ECO:0000256" key="2">
    <source>
        <dbReference type="PROSITE-ProRule" id="PRU00169"/>
    </source>
</evidence>
<accession>A0A1W2BYZ8</accession>
<dbReference type="Gene3D" id="3.40.50.2300">
    <property type="match status" value="1"/>
</dbReference>
<dbReference type="STRING" id="1121400.SAMN02746065_11016"/>
<evidence type="ECO:0000313" key="5">
    <source>
        <dbReference type="Proteomes" id="UP000192418"/>
    </source>
</evidence>
<dbReference type="InterPro" id="IPR001789">
    <property type="entry name" value="Sig_transdc_resp-reg_receiver"/>
</dbReference>
<dbReference type="GO" id="GO:0000155">
    <property type="term" value="F:phosphorelay sensor kinase activity"/>
    <property type="evidence" value="ECO:0007669"/>
    <property type="project" value="TreeGrafter"/>
</dbReference>
<gene>
    <name evidence="4" type="ORF">SAMN02746065_11016</name>
</gene>
<dbReference type="InterPro" id="IPR011006">
    <property type="entry name" value="CheY-like_superfamily"/>
</dbReference>
<proteinExistence type="predicted"/>
<dbReference type="OrthoDB" id="9790791at2"/>
<feature type="domain" description="Response regulatory" evidence="3">
    <location>
        <begin position="9"/>
        <end position="125"/>
    </location>
</feature>
<dbReference type="Pfam" id="PF00072">
    <property type="entry name" value="Response_reg"/>
    <property type="match status" value="1"/>
</dbReference>
<dbReference type="PROSITE" id="PS50110">
    <property type="entry name" value="RESPONSE_REGULATORY"/>
    <property type="match status" value="1"/>
</dbReference>
<dbReference type="AlphaFoldDB" id="A0A1W2BYZ8"/>
<name>A0A1W2BYZ8_9BACT</name>
<dbReference type="RefSeq" id="WP_084069167.1">
    <property type="nucleotide sequence ID" value="NZ_FWXY01000010.1"/>
</dbReference>
<dbReference type="SUPFAM" id="SSF52172">
    <property type="entry name" value="CheY-like"/>
    <property type="match status" value="1"/>
</dbReference>
<dbReference type="EMBL" id="FWXY01000010">
    <property type="protein sequence ID" value="SMC78149.1"/>
    <property type="molecule type" value="Genomic_DNA"/>
</dbReference>
<dbReference type="PANTHER" id="PTHR43547:SF2">
    <property type="entry name" value="HYBRID SIGNAL TRANSDUCTION HISTIDINE KINASE C"/>
    <property type="match status" value="1"/>
</dbReference>
<protein>
    <submittedName>
        <fullName evidence="4">Response regulator receiver domain-containing protein</fullName>
    </submittedName>
</protein>
<dbReference type="Proteomes" id="UP000192418">
    <property type="component" value="Unassembled WGS sequence"/>
</dbReference>
<sequence>METDPIKPTLLIVDDVPANLHTLMETLGDNYRFIPAKDGEQALKKLQGDILPDLILLDIMMPGMDGYEVCERVKANEKTKNIPVIFVTAISEIEDAAKGFQAGAVDFIQKPLNPPMVKARVDLHIKLHHTMADLKKALSKVKTLSGFLPICSHCKKIRDDKGYWNQIEAYIHNHSDAEFSHGICPECAQKYYPDFDFSD</sequence>
<evidence type="ECO:0000256" key="1">
    <source>
        <dbReference type="ARBA" id="ARBA00022553"/>
    </source>
</evidence>
<dbReference type="PANTHER" id="PTHR43547">
    <property type="entry name" value="TWO-COMPONENT HISTIDINE KINASE"/>
    <property type="match status" value="1"/>
</dbReference>
<reference evidence="4 5" key="1">
    <citation type="submission" date="2017-04" db="EMBL/GenBank/DDBJ databases">
        <authorList>
            <person name="Afonso C.L."/>
            <person name="Miller P.J."/>
            <person name="Scott M.A."/>
            <person name="Spackman E."/>
            <person name="Goraichik I."/>
            <person name="Dimitrov K.M."/>
            <person name="Suarez D.L."/>
            <person name="Swayne D.E."/>
        </authorList>
    </citation>
    <scope>NUCLEOTIDE SEQUENCE [LARGE SCALE GENOMIC DNA]</scope>
    <source>
        <strain evidence="4 5">DSM 3385</strain>
    </source>
</reference>
<feature type="modified residue" description="4-aspartylphosphate" evidence="2">
    <location>
        <position position="58"/>
    </location>
</feature>
<dbReference type="SMART" id="SM00448">
    <property type="entry name" value="REC"/>
    <property type="match status" value="1"/>
</dbReference>
<keyword evidence="5" id="KW-1185">Reference proteome</keyword>
<keyword evidence="1 2" id="KW-0597">Phosphoprotein</keyword>
<evidence type="ECO:0000259" key="3">
    <source>
        <dbReference type="PROSITE" id="PS50110"/>
    </source>
</evidence>
<organism evidence="4 5">
    <name type="scientific">Desulfocicer vacuolatum DSM 3385</name>
    <dbReference type="NCBI Taxonomy" id="1121400"/>
    <lineage>
        <taxon>Bacteria</taxon>
        <taxon>Pseudomonadati</taxon>
        <taxon>Thermodesulfobacteriota</taxon>
        <taxon>Desulfobacteria</taxon>
        <taxon>Desulfobacterales</taxon>
        <taxon>Desulfobacteraceae</taxon>
        <taxon>Desulfocicer</taxon>
    </lineage>
</organism>
<evidence type="ECO:0000313" key="4">
    <source>
        <dbReference type="EMBL" id="SMC78149.1"/>
    </source>
</evidence>
<dbReference type="CDD" id="cd19920">
    <property type="entry name" value="REC_PA4781-like"/>
    <property type="match status" value="1"/>
</dbReference>